<dbReference type="GO" id="GO:0005634">
    <property type="term" value="C:nucleus"/>
    <property type="evidence" value="ECO:0007669"/>
    <property type="project" value="UniProtKB-SubCell"/>
</dbReference>
<evidence type="ECO:0000256" key="1">
    <source>
        <dbReference type="ARBA" id="ARBA00005380"/>
    </source>
</evidence>
<dbReference type="EMBL" id="CP014501">
    <property type="protein sequence ID" value="ANB12766.1"/>
    <property type="molecule type" value="Genomic_DNA"/>
</dbReference>
<evidence type="ECO:0000313" key="14">
    <source>
        <dbReference type="EMBL" id="ANB12766.1"/>
    </source>
</evidence>
<keyword evidence="7 12" id="KW-0418">Kinase</keyword>
<feature type="binding site" evidence="12">
    <location>
        <begin position="39"/>
        <end position="43"/>
    </location>
    <ligand>
        <name>substrate</name>
    </ligand>
</feature>
<dbReference type="PROSITE" id="PS00584">
    <property type="entry name" value="PFKB_KINASES_2"/>
    <property type="match status" value="1"/>
</dbReference>
<dbReference type="GeneID" id="30032794"/>
<feature type="binding site" evidence="12">
    <location>
        <position position="263"/>
    </location>
    <ligand>
        <name>substrate</name>
    </ligand>
</feature>
<keyword evidence="9 12" id="KW-0460">Magnesium</keyword>
<keyword evidence="6 12" id="KW-0547">Nucleotide-binding</keyword>
<dbReference type="GO" id="GO:0019303">
    <property type="term" value="P:D-ribose catabolic process"/>
    <property type="evidence" value="ECO:0007669"/>
    <property type="project" value="UniProtKB-UniRule"/>
</dbReference>
<keyword evidence="4 12" id="KW-0808">Transferase</keyword>
<evidence type="ECO:0000256" key="11">
    <source>
        <dbReference type="ARBA" id="ARBA00023277"/>
    </source>
</evidence>
<evidence type="ECO:0000259" key="13">
    <source>
        <dbReference type="Pfam" id="PF00294"/>
    </source>
</evidence>
<sequence length="313" mass="33555">MRDIVVFGSINYDLVTTSKRVPASGETIAASGFKTFHGGKGANQARALRRLSDKNEITVRMIGRVGNDVFGEELLSGLEKEGIDVSRVEKIKNEPTGTATIIVDEALGENRILVYPGANGTFKVTEETVWDEIRKANFLVLQNEIPVDVVFKAIQVAHDAHITVIYNPSPMTEIPHEILSKVDLLVLNSTEANAILPDSVATIDDDVDRALIAMKKLQQKLESTSIIITLGANGSIFSSPGASPQTFSAAKADKIVDTTGAGDTFLGAFVSKWSKDPRDHNIIPEAISFASAASALAVARPGAADGIPYLREL</sequence>
<organism evidence="14 15">
    <name type="scientific">Sugiyamaella lignohabitans</name>
    <dbReference type="NCBI Taxonomy" id="796027"/>
    <lineage>
        <taxon>Eukaryota</taxon>
        <taxon>Fungi</taxon>
        <taxon>Dikarya</taxon>
        <taxon>Ascomycota</taxon>
        <taxon>Saccharomycotina</taxon>
        <taxon>Dipodascomycetes</taxon>
        <taxon>Dipodascales</taxon>
        <taxon>Trichomonascaceae</taxon>
        <taxon>Sugiyamaella</taxon>
    </lineage>
</organism>
<comment type="catalytic activity">
    <reaction evidence="12">
        <text>D-ribose + ATP = D-ribose 5-phosphate + ADP + H(+)</text>
        <dbReference type="Rhea" id="RHEA:13697"/>
        <dbReference type="ChEBI" id="CHEBI:15378"/>
        <dbReference type="ChEBI" id="CHEBI:30616"/>
        <dbReference type="ChEBI" id="CHEBI:47013"/>
        <dbReference type="ChEBI" id="CHEBI:78346"/>
        <dbReference type="ChEBI" id="CHEBI:456216"/>
        <dbReference type="EC" id="2.7.1.15"/>
    </reaction>
</comment>
<dbReference type="Pfam" id="PF00294">
    <property type="entry name" value="PfkB"/>
    <property type="match status" value="1"/>
</dbReference>
<dbReference type="HAMAP" id="MF_01987">
    <property type="entry name" value="Ribokinase"/>
    <property type="match status" value="1"/>
</dbReference>
<keyword evidence="8 12" id="KW-0067">ATP-binding</keyword>
<feature type="binding site" evidence="12">
    <location>
        <position position="257"/>
    </location>
    <ligand>
        <name>K(+)</name>
        <dbReference type="ChEBI" id="CHEBI:29103"/>
    </ligand>
</feature>
<feature type="binding site" evidence="12">
    <location>
        <begin position="229"/>
        <end position="234"/>
    </location>
    <ligand>
        <name>ATP</name>
        <dbReference type="ChEBI" id="CHEBI:30616"/>
    </ligand>
</feature>
<dbReference type="PANTHER" id="PTHR10584">
    <property type="entry name" value="SUGAR KINASE"/>
    <property type="match status" value="1"/>
</dbReference>
<name>A0A167DCQ4_9ASCO</name>
<evidence type="ECO:0000256" key="3">
    <source>
        <dbReference type="ARBA" id="ARBA00016943"/>
    </source>
</evidence>
<dbReference type="Gene3D" id="3.40.1190.20">
    <property type="match status" value="1"/>
</dbReference>
<evidence type="ECO:0000256" key="2">
    <source>
        <dbReference type="ARBA" id="ARBA00012035"/>
    </source>
</evidence>
<feature type="binding site" evidence="12">
    <location>
        <position position="259"/>
    </location>
    <ligand>
        <name>K(+)</name>
        <dbReference type="ChEBI" id="CHEBI:29103"/>
    </ligand>
</feature>
<keyword evidence="11 12" id="KW-0119">Carbohydrate metabolism</keyword>
<feature type="binding site" evidence="12">
    <location>
        <begin position="262"/>
        <end position="263"/>
    </location>
    <ligand>
        <name>ATP</name>
        <dbReference type="ChEBI" id="CHEBI:30616"/>
    </ligand>
</feature>
<comment type="cofactor">
    <cofactor evidence="12">
        <name>Mg(2+)</name>
        <dbReference type="ChEBI" id="CHEBI:18420"/>
    </cofactor>
    <text evidence="12">Requires a divalent cation, most likely magnesium in vivo, as an electrophilic catalyst to aid phosphoryl group transfer. It is the chelate of the metal and the nucleotide that is the actual substrate.</text>
</comment>
<comment type="function">
    <text evidence="12">Catalyzes the phosphorylation of ribose at O-5 in a reaction requiring ATP and magnesium. The resulting D-ribose-5-phosphate can then be used either for sythesis of nucleotides, histidine, and tryptophan, or as a component of the pentose phosphate pathway.</text>
</comment>
<dbReference type="RefSeq" id="XP_018735243.1">
    <property type="nucleotide sequence ID" value="XM_018877885.1"/>
</dbReference>
<protein>
    <recommendedName>
        <fullName evidence="3 12">Ribokinase</fullName>
        <shortName evidence="12">RK</shortName>
        <ecNumber evidence="2 12">2.7.1.15</ecNumber>
    </recommendedName>
</protein>
<dbReference type="GO" id="GO:0005524">
    <property type="term" value="F:ATP binding"/>
    <property type="evidence" value="ECO:0007669"/>
    <property type="project" value="UniProtKB-UniRule"/>
</dbReference>
<keyword evidence="12" id="KW-0963">Cytoplasm</keyword>
<feature type="binding site" evidence="12">
    <location>
        <position position="300"/>
    </location>
    <ligand>
        <name>K(+)</name>
        <dbReference type="ChEBI" id="CHEBI:29103"/>
    </ligand>
</feature>
<dbReference type="UniPathway" id="UPA00916">
    <property type="reaction ID" value="UER00889"/>
</dbReference>
<feature type="binding site" evidence="12">
    <location>
        <position position="188"/>
    </location>
    <ligand>
        <name>ATP</name>
        <dbReference type="ChEBI" id="CHEBI:30616"/>
    </ligand>
</feature>
<evidence type="ECO:0000256" key="5">
    <source>
        <dbReference type="ARBA" id="ARBA00022723"/>
    </source>
</evidence>
<feature type="binding site" evidence="12">
    <location>
        <position position="144"/>
    </location>
    <ligand>
        <name>substrate</name>
    </ligand>
</feature>
<feature type="domain" description="Carbohydrate kinase PfkB" evidence="13">
    <location>
        <begin position="1"/>
        <end position="308"/>
    </location>
</feature>
<evidence type="ECO:0000256" key="10">
    <source>
        <dbReference type="ARBA" id="ARBA00022958"/>
    </source>
</evidence>
<dbReference type="AlphaFoldDB" id="A0A167DCQ4"/>
<dbReference type="GO" id="GO:0005737">
    <property type="term" value="C:cytoplasm"/>
    <property type="evidence" value="ECO:0007669"/>
    <property type="project" value="UniProtKB-SubCell"/>
</dbReference>
<evidence type="ECO:0000256" key="9">
    <source>
        <dbReference type="ARBA" id="ARBA00022842"/>
    </source>
</evidence>
<comment type="pathway">
    <text evidence="12">Carbohydrate metabolism; D-ribose degradation; D-ribose 5-phosphate from beta-D-ribopyranose: step 2/2.</text>
</comment>
<feature type="binding site" evidence="12">
    <location>
        <position position="297"/>
    </location>
    <ligand>
        <name>K(+)</name>
        <dbReference type="ChEBI" id="CHEBI:29103"/>
    </ligand>
</feature>
<dbReference type="InterPro" id="IPR011877">
    <property type="entry name" value="Ribokinase"/>
</dbReference>
<accession>A0A167DCQ4</accession>
<dbReference type="InterPro" id="IPR002139">
    <property type="entry name" value="Ribo/fructo_kinase"/>
</dbReference>
<keyword evidence="5 12" id="KW-0479">Metal-binding</keyword>
<dbReference type="CDD" id="cd01174">
    <property type="entry name" value="ribokinase"/>
    <property type="match status" value="1"/>
</dbReference>
<evidence type="ECO:0000256" key="4">
    <source>
        <dbReference type="ARBA" id="ARBA00022679"/>
    </source>
</evidence>
<dbReference type="InterPro" id="IPR029056">
    <property type="entry name" value="Ribokinase-like"/>
</dbReference>
<comment type="similarity">
    <text evidence="1">Belongs to the carbohydrate kinase pfkB family.</text>
</comment>
<comment type="subunit">
    <text evidence="12">Homodimer.</text>
</comment>
<evidence type="ECO:0000256" key="8">
    <source>
        <dbReference type="ARBA" id="ARBA00022840"/>
    </source>
</evidence>
<dbReference type="InterPro" id="IPR011611">
    <property type="entry name" value="PfkB_dom"/>
</dbReference>
<dbReference type="EC" id="2.7.1.15" evidence="2 12"/>
<dbReference type="SUPFAM" id="SSF53613">
    <property type="entry name" value="Ribokinase-like"/>
    <property type="match status" value="1"/>
</dbReference>
<comment type="subcellular location">
    <subcellularLocation>
        <location evidence="12">Cytoplasm</location>
    </subcellularLocation>
    <subcellularLocation>
        <location evidence="12">Nucleus</location>
    </subcellularLocation>
</comment>
<evidence type="ECO:0000313" key="15">
    <source>
        <dbReference type="Proteomes" id="UP000189580"/>
    </source>
</evidence>
<dbReference type="KEGG" id="slb:AWJ20_1036"/>
<dbReference type="OrthoDB" id="415590at2759"/>
<dbReference type="PANTHER" id="PTHR10584:SF166">
    <property type="entry name" value="RIBOKINASE"/>
    <property type="match status" value="1"/>
</dbReference>
<dbReference type="GO" id="GO:0046872">
    <property type="term" value="F:metal ion binding"/>
    <property type="evidence" value="ECO:0007669"/>
    <property type="project" value="UniProtKB-KW"/>
</dbReference>
<evidence type="ECO:0000256" key="7">
    <source>
        <dbReference type="ARBA" id="ARBA00022777"/>
    </source>
</evidence>
<dbReference type="GO" id="GO:0004747">
    <property type="term" value="F:ribokinase activity"/>
    <property type="evidence" value="ECO:0007669"/>
    <property type="project" value="UniProtKB-UniRule"/>
</dbReference>
<feature type="active site" description="Proton acceptor" evidence="12">
    <location>
        <position position="263"/>
    </location>
</feature>
<keyword evidence="15" id="KW-1185">Reference proteome</keyword>
<feature type="binding site" evidence="12">
    <location>
        <begin position="11"/>
        <end position="13"/>
    </location>
    <ligand>
        <name>substrate</name>
    </ligand>
</feature>
<comment type="activity regulation">
    <text evidence="12">Activated by a monovalent cation that binds near, but not in, the active site. The most likely occupant of the site in vivo is potassium. Ion binding induces a conformational change that may alter substrate affinity.</text>
</comment>
<dbReference type="PRINTS" id="PR00990">
    <property type="entry name" value="RIBOKINASE"/>
</dbReference>
<evidence type="ECO:0000256" key="12">
    <source>
        <dbReference type="HAMAP-Rule" id="MF_03215"/>
    </source>
</evidence>
<reference evidence="14 15" key="1">
    <citation type="submission" date="2016-02" db="EMBL/GenBank/DDBJ databases">
        <title>Complete genome sequence and transcriptome regulation of the pentose utilising yeast Sugiyamaella lignohabitans.</title>
        <authorList>
            <person name="Bellasio M."/>
            <person name="Peymann A."/>
            <person name="Valli M."/>
            <person name="Sipitzky M."/>
            <person name="Graf A."/>
            <person name="Sauer M."/>
            <person name="Marx H."/>
            <person name="Mattanovich D."/>
        </authorList>
    </citation>
    <scope>NUCLEOTIDE SEQUENCE [LARGE SCALE GENOMIC DNA]</scope>
    <source>
        <strain evidence="14 15">CBS 10342</strain>
    </source>
</reference>
<proteinExistence type="inferred from homology"/>
<keyword evidence="12" id="KW-0539">Nucleus</keyword>
<comment type="similarity">
    <text evidence="12">Belongs to the carbohydrate kinase PfkB family. Ribokinase subfamily.</text>
</comment>
<dbReference type="InterPro" id="IPR002173">
    <property type="entry name" value="Carboh/pur_kinase_PfkB_CS"/>
</dbReference>
<keyword evidence="10 12" id="KW-0630">Potassium</keyword>
<gene>
    <name evidence="12 14" type="primary">RBK1</name>
    <name evidence="14" type="ORF">AWJ20_1036</name>
</gene>
<evidence type="ECO:0000256" key="6">
    <source>
        <dbReference type="ARBA" id="ARBA00022741"/>
    </source>
</evidence>
<feature type="binding site" evidence="12">
    <location>
        <position position="302"/>
    </location>
    <ligand>
        <name>K(+)</name>
        <dbReference type="ChEBI" id="CHEBI:29103"/>
    </ligand>
</feature>
<dbReference type="Proteomes" id="UP000189580">
    <property type="component" value="Chromosome a"/>
</dbReference>
<comment type="caution">
    <text evidence="12">Lacks conserved residue(s) required for the propagation of feature annotation.</text>
</comment>